<dbReference type="KEGG" id="rtn:A6122_1560"/>
<accession>A0A160KT93</accession>
<reference evidence="1 2" key="1">
    <citation type="submission" date="2016-05" db="EMBL/GenBank/DDBJ databases">
        <title>Complete genome sequence of Rathayibacter tritici NCPPB 1953.</title>
        <authorList>
            <person name="Park J."/>
            <person name="Lee H.-H."/>
            <person name="Lee S.-W."/>
            <person name="Seo Y.-S."/>
        </authorList>
    </citation>
    <scope>NUCLEOTIDE SEQUENCE [LARGE SCALE GENOMIC DNA]</scope>
    <source>
        <strain evidence="1 2">NCPPB 1953</strain>
    </source>
</reference>
<protein>
    <submittedName>
        <fullName evidence="1">Uncharacterized protein</fullName>
    </submittedName>
</protein>
<sequence length="78" mass="8267">MNLDPSTYSRVASGGVEASRIFDAGNETVDVNTTPNTVILPGGTVTWTEAYSVADPAKVIVQIAPSFDYEDSVFTNVP</sequence>
<dbReference type="OrthoDB" id="4484996at2"/>
<dbReference type="EMBL" id="CP015515">
    <property type="protein sequence ID" value="AND16697.1"/>
    <property type="molecule type" value="Genomic_DNA"/>
</dbReference>
<keyword evidence="2" id="KW-1185">Reference proteome</keyword>
<dbReference type="PATRIC" id="fig|33888.3.peg.1706"/>
<dbReference type="Proteomes" id="UP000077071">
    <property type="component" value="Chromosome"/>
</dbReference>
<organism evidence="1 2">
    <name type="scientific">Rathayibacter tritici</name>
    <dbReference type="NCBI Taxonomy" id="33888"/>
    <lineage>
        <taxon>Bacteria</taxon>
        <taxon>Bacillati</taxon>
        <taxon>Actinomycetota</taxon>
        <taxon>Actinomycetes</taxon>
        <taxon>Micrococcales</taxon>
        <taxon>Microbacteriaceae</taxon>
        <taxon>Rathayibacter</taxon>
    </lineage>
</organism>
<evidence type="ECO:0000313" key="1">
    <source>
        <dbReference type="EMBL" id="AND16697.1"/>
    </source>
</evidence>
<dbReference type="AlphaFoldDB" id="A0A160KT93"/>
<gene>
    <name evidence="1" type="ORF">A6122_1560</name>
</gene>
<proteinExistence type="predicted"/>
<dbReference type="RefSeq" id="WP_068253603.1">
    <property type="nucleotide sequence ID" value="NZ_CP015515.1"/>
</dbReference>
<evidence type="ECO:0000313" key="2">
    <source>
        <dbReference type="Proteomes" id="UP000077071"/>
    </source>
</evidence>
<name>A0A160KT93_9MICO</name>